<evidence type="ECO:0000313" key="3">
    <source>
        <dbReference type="EMBL" id="POW16136.1"/>
    </source>
</evidence>
<keyword evidence="4" id="KW-1185">Reference proteome</keyword>
<dbReference type="VEuPathDB" id="FungiDB:PSTT_01636"/>
<dbReference type="Proteomes" id="UP000239156">
    <property type="component" value="Unassembled WGS sequence"/>
</dbReference>
<accession>A0A2S4W326</accession>
<sequence>MIASQILLVTVWFVAFPSGLTATTEVLDLETEVNQAKSAASRGLRALAVEEKPQKNGKCAIPPSKHHITPKSESNRRKQLPSKKDKVVSLHGYSKKLTELQAEIQQQFKWIREGEKNPTDNTMGLSRAEELFNSINEMIPKLKSQRLMQLGVIDNNISDDLLRLMYEPITTKLFEAVKQFIKENSELFTFLAFEYVPQNPKFLYGQQDVYRLYTMTAFDYAFKLIDFLFEKDFITTQQVRSMIEDKEMVNQVVNYTVRCYENQFGFYSWIKMDNLTKHWHWGSLNKYSSGISTTFLLHLKAWHSQTGVLDKLLIAFTYDLSNQQLDIIDLVFLLGRAACTESGHLKVYEAGYCLHIDDIDTPFSYKNYFSKSSPLEKSNKLSLPGQEILQIDHGIHLKLNEKEMDEIVHKLVPPKVHELQLNSLVNLFAFMEEEICPGIISRVAESQESYFFHWLDEVHRFAWVLPKTRGYFQSCITHSRNEILNETANQSIKSVHKKGEIPSVNKYVTQNKQIYRSYISKKQEILDKYKYTYERFSGLGVFGGKMGTYCNALYRYGRHKELNNMKNTLDNTEEYQEIPDCFIHTKQQPHYPRALS</sequence>
<dbReference type="EMBL" id="PKSL01000009">
    <property type="protein sequence ID" value="POW16136.1"/>
    <property type="molecule type" value="Genomic_DNA"/>
</dbReference>
<feature type="chain" id="PRO_5015571638" evidence="2">
    <location>
        <begin position="23"/>
        <end position="596"/>
    </location>
</feature>
<protein>
    <submittedName>
        <fullName evidence="3">Uncharacterized protein</fullName>
    </submittedName>
</protein>
<dbReference type="VEuPathDB" id="FungiDB:PSHT_01150"/>
<reference evidence="3" key="1">
    <citation type="submission" date="2017-12" db="EMBL/GenBank/DDBJ databases">
        <title>Gene loss provides genomic basis for host adaptation in cereal stripe rust fungi.</title>
        <authorList>
            <person name="Xia C."/>
        </authorList>
    </citation>
    <scope>NUCLEOTIDE SEQUENCE [LARGE SCALE GENOMIC DNA]</scope>
    <source>
        <strain evidence="3">93-210</strain>
    </source>
</reference>
<proteinExistence type="predicted"/>
<evidence type="ECO:0000256" key="2">
    <source>
        <dbReference type="SAM" id="SignalP"/>
    </source>
</evidence>
<evidence type="ECO:0000256" key="1">
    <source>
        <dbReference type="SAM" id="MobiDB-lite"/>
    </source>
</evidence>
<organism evidence="3 4">
    <name type="scientific">Puccinia striiformis</name>
    <dbReference type="NCBI Taxonomy" id="27350"/>
    <lineage>
        <taxon>Eukaryota</taxon>
        <taxon>Fungi</taxon>
        <taxon>Dikarya</taxon>
        <taxon>Basidiomycota</taxon>
        <taxon>Pucciniomycotina</taxon>
        <taxon>Pucciniomycetes</taxon>
        <taxon>Pucciniales</taxon>
        <taxon>Pucciniaceae</taxon>
        <taxon>Puccinia</taxon>
    </lineage>
</organism>
<feature type="signal peptide" evidence="2">
    <location>
        <begin position="1"/>
        <end position="22"/>
    </location>
</feature>
<feature type="non-terminal residue" evidence="3">
    <location>
        <position position="596"/>
    </location>
</feature>
<keyword evidence="2" id="KW-0732">Signal</keyword>
<gene>
    <name evidence="3" type="ORF">PSTT_01636</name>
</gene>
<evidence type="ECO:0000313" key="4">
    <source>
        <dbReference type="Proteomes" id="UP000239156"/>
    </source>
</evidence>
<dbReference type="AlphaFoldDB" id="A0A2S4W326"/>
<comment type="caution">
    <text evidence="3">The sequence shown here is derived from an EMBL/GenBank/DDBJ whole genome shotgun (WGS) entry which is preliminary data.</text>
</comment>
<feature type="region of interest" description="Disordered" evidence="1">
    <location>
        <begin position="52"/>
        <end position="84"/>
    </location>
</feature>
<name>A0A2S4W326_9BASI</name>